<keyword evidence="6" id="KW-0812">Transmembrane</keyword>
<dbReference type="InterPro" id="IPR004139">
    <property type="entry name" value="Glyco_trans_13"/>
</dbReference>
<evidence type="ECO:0000256" key="17">
    <source>
        <dbReference type="RuleBase" id="RU368119"/>
    </source>
</evidence>
<evidence type="ECO:0000313" key="18">
    <source>
        <dbReference type="EnsemblMetazoa" id="MESCA003556-PA"/>
    </source>
</evidence>
<dbReference type="GO" id="GO:0030145">
    <property type="term" value="F:manganese ion binding"/>
    <property type="evidence" value="ECO:0007669"/>
    <property type="project" value="UniProtKB-UniRule"/>
</dbReference>
<evidence type="ECO:0000313" key="19">
    <source>
        <dbReference type="Proteomes" id="UP000015102"/>
    </source>
</evidence>
<dbReference type="HOGENOM" id="CLU_1929960_0_0_1"/>
<keyword evidence="10 17" id="KW-0333">Golgi apparatus</keyword>
<dbReference type="Pfam" id="PF03071">
    <property type="entry name" value="GNT-I"/>
    <property type="match status" value="1"/>
</dbReference>
<name>T1GJB1_MEGSC</name>
<dbReference type="GO" id="GO:0006487">
    <property type="term" value="P:protein N-linked glycosylation"/>
    <property type="evidence" value="ECO:0007669"/>
    <property type="project" value="TreeGrafter"/>
</dbReference>
<evidence type="ECO:0000256" key="5">
    <source>
        <dbReference type="ARBA" id="ARBA00022679"/>
    </source>
</evidence>
<dbReference type="GO" id="GO:0000139">
    <property type="term" value="C:Golgi membrane"/>
    <property type="evidence" value="ECO:0007669"/>
    <property type="project" value="UniProtKB-SubCell"/>
</dbReference>
<comment type="catalytic activity">
    <reaction evidence="16 17">
        <text>N(4)-(alpha-D-Man-(1-&gt;3)-[alpha-D-Man-(1-&gt;3)-[alpha-D-Man-(1-&gt;6)]-alpha-D-Man-(1-&gt;6)]-beta-D-Man-(1-&gt;4)-beta-D-GlcNAc-(1-&gt;4)-beta-D-GlcNAc)-L-asparaginyl-[protein] (N-glucan mannose isomer 5A1,2) + UDP-N-acetyl-alpha-D-glucosamine = N(4)-{beta-D-GlcNAc-(1-&gt;2)-alpha-D-Man-(1-&gt;3)-[alpha-D-Man-(1-&gt;3)-[alpha-D-Man-(1-&gt;6)]-alpha-D-Man-(1-&gt;6)]-beta-D-Man-(1-&gt;4)-beta-D-GlcNAc-(1-&gt;4)-beta-D-GlcNAc}-L-asparaginyl-[protein] + UDP + H(+)</text>
        <dbReference type="Rhea" id="RHEA:11456"/>
        <dbReference type="Rhea" id="RHEA-COMP:14367"/>
        <dbReference type="Rhea" id="RHEA-COMP:14368"/>
        <dbReference type="ChEBI" id="CHEBI:15378"/>
        <dbReference type="ChEBI" id="CHEBI:57705"/>
        <dbReference type="ChEBI" id="CHEBI:58223"/>
        <dbReference type="ChEBI" id="CHEBI:59087"/>
        <dbReference type="ChEBI" id="CHEBI:60625"/>
        <dbReference type="EC" id="2.4.1.101"/>
    </reaction>
</comment>
<dbReference type="GO" id="GO:0003827">
    <property type="term" value="F:alpha-1,3-mannosylglycoprotein 2-beta-N-acetylglucosaminyltransferase activity"/>
    <property type="evidence" value="ECO:0007669"/>
    <property type="project" value="UniProtKB-UniRule"/>
</dbReference>
<organism evidence="18 19">
    <name type="scientific">Megaselia scalaris</name>
    <name type="common">Humpbacked fly</name>
    <name type="synonym">Phora scalaris</name>
    <dbReference type="NCBI Taxonomy" id="36166"/>
    <lineage>
        <taxon>Eukaryota</taxon>
        <taxon>Metazoa</taxon>
        <taxon>Ecdysozoa</taxon>
        <taxon>Arthropoda</taxon>
        <taxon>Hexapoda</taxon>
        <taxon>Insecta</taxon>
        <taxon>Pterygota</taxon>
        <taxon>Neoptera</taxon>
        <taxon>Endopterygota</taxon>
        <taxon>Diptera</taxon>
        <taxon>Brachycera</taxon>
        <taxon>Muscomorpha</taxon>
        <taxon>Platypezoidea</taxon>
        <taxon>Phoridae</taxon>
        <taxon>Megaseliini</taxon>
        <taxon>Megaselia</taxon>
    </lineage>
</organism>
<evidence type="ECO:0000256" key="16">
    <source>
        <dbReference type="ARBA" id="ARBA00049421"/>
    </source>
</evidence>
<dbReference type="EC" id="2.4.1.101" evidence="14 17"/>
<dbReference type="SUPFAM" id="SSF53448">
    <property type="entry name" value="Nucleotide-diphospho-sugar transferases"/>
    <property type="match status" value="1"/>
</dbReference>
<comment type="similarity">
    <text evidence="3 17">Belongs to the glycosyltransferase 13 family.</text>
</comment>
<evidence type="ECO:0000256" key="9">
    <source>
        <dbReference type="ARBA" id="ARBA00022989"/>
    </source>
</evidence>
<comment type="function">
    <text evidence="13 17">Initiates complex N-linked carbohydrate formation. Essential for the conversion of high-mannose to hybrid and complex N-glycans.</text>
</comment>
<dbReference type="AlphaFoldDB" id="T1GJB1"/>
<evidence type="ECO:0000256" key="6">
    <source>
        <dbReference type="ARBA" id="ARBA00022692"/>
    </source>
</evidence>
<keyword evidence="9" id="KW-1133">Transmembrane helix</keyword>
<comment type="subcellular location">
    <subcellularLocation>
        <location evidence="1 17">Golgi apparatus membrane</location>
        <topology evidence="1 17">Single-pass type II membrane protein</topology>
    </subcellularLocation>
</comment>
<evidence type="ECO:0000256" key="8">
    <source>
        <dbReference type="ARBA" id="ARBA00022968"/>
    </source>
</evidence>
<comment type="pathway">
    <text evidence="2 17">Protein modification; protein glycosylation.</text>
</comment>
<dbReference type="Gene3D" id="3.90.550.10">
    <property type="entry name" value="Spore Coat Polysaccharide Biosynthesis Protein SpsA, Chain A"/>
    <property type="match status" value="1"/>
</dbReference>
<keyword evidence="12 17" id="KW-0464">Manganese</keyword>
<keyword evidence="8 17" id="KW-0735">Signal-anchor</keyword>
<evidence type="ECO:0000256" key="15">
    <source>
        <dbReference type="ARBA" id="ARBA00041712"/>
    </source>
</evidence>
<dbReference type="UniPathway" id="UPA00378"/>
<comment type="cofactor">
    <cofactor evidence="17">
        <name>Mn(2+)</name>
        <dbReference type="ChEBI" id="CHEBI:29035"/>
    </cofactor>
    <text evidence="17">The cofactor is mostly bound to the substrate.</text>
</comment>
<evidence type="ECO:0000256" key="11">
    <source>
        <dbReference type="ARBA" id="ARBA00023136"/>
    </source>
</evidence>
<dbReference type="InterPro" id="IPR029044">
    <property type="entry name" value="Nucleotide-diphossugar_trans"/>
</dbReference>
<keyword evidence="7 17" id="KW-0479">Metal-binding</keyword>
<evidence type="ECO:0000256" key="3">
    <source>
        <dbReference type="ARBA" id="ARBA00006492"/>
    </source>
</evidence>
<dbReference type="EMBL" id="CAQQ02393478">
    <property type="status" value="NOT_ANNOTATED_CDS"/>
    <property type="molecule type" value="Genomic_DNA"/>
</dbReference>
<dbReference type="InterPro" id="IPR052261">
    <property type="entry name" value="Glycosyltransferase_13"/>
</dbReference>
<dbReference type="STRING" id="36166.T1GJB1"/>
<evidence type="ECO:0000256" key="14">
    <source>
        <dbReference type="ARBA" id="ARBA00038949"/>
    </source>
</evidence>
<evidence type="ECO:0000256" key="13">
    <source>
        <dbReference type="ARBA" id="ARBA00037706"/>
    </source>
</evidence>
<keyword evidence="4 17" id="KW-0328">Glycosyltransferase</keyword>
<sequence>MLSKTIWAELSLKWPKSFWDDWIRHPEQRKNRVCIRPEISRTRTFGKIGVSHGQFFDKHLKFIHLSDANVNFSKLNLNYLLKENYDNTFLKNVYTLPVVTFEELRRNMIKMDGPVRIQYNTKDQYSVLVKC</sequence>
<protein>
    <recommendedName>
        <fullName evidence="14 17">Alpha-1,3-mannosyl-glycoprotein 2-beta-N-acetylglucosaminyltransferase</fullName>
        <shortName evidence="17">GNT-I</shortName>
        <shortName evidence="17">GlcNAc-T I</shortName>
        <ecNumber evidence="14 17">2.4.1.101</ecNumber>
    </recommendedName>
    <alternativeName>
        <fullName evidence="15 17">N-glycosyl-oligosaccharide-glycoprotein N-acetylglucosaminyltransferase I</fullName>
    </alternativeName>
</protein>
<keyword evidence="19" id="KW-1185">Reference proteome</keyword>
<reference evidence="18" key="2">
    <citation type="submission" date="2015-06" db="UniProtKB">
        <authorList>
            <consortium name="EnsemblMetazoa"/>
        </authorList>
    </citation>
    <scope>IDENTIFICATION</scope>
</reference>
<accession>T1GJB1</accession>
<keyword evidence="11" id="KW-0472">Membrane</keyword>
<evidence type="ECO:0000256" key="2">
    <source>
        <dbReference type="ARBA" id="ARBA00004922"/>
    </source>
</evidence>
<proteinExistence type="inferred from homology"/>
<evidence type="ECO:0000256" key="10">
    <source>
        <dbReference type="ARBA" id="ARBA00023034"/>
    </source>
</evidence>
<evidence type="ECO:0000256" key="12">
    <source>
        <dbReference type="ARBA" id="ARBA00023211"/>
    </source>
</evidence>
<reference evidence="19" key="1">
    <citation type="submission" date="2013-02" db="EMBL/GenBank/DDBJ databases">
        <authorList>
            <person name="Hughes D."/>
        </authorList>
    </citation>
    <scope>NUCLEOTIDE SEQUENCE</scope>
    <source>
        <strain>Durham</strain>
        <strain evidence="19">NC isolate 2 -- Noor lab</strain>
    </source>
</reference>
<dbReference type="EnsemblMetazoa" id="MESCA003556-RA">
    <property type="protein sequence ID" value="MESCA003556-PA"/>
    <property type="gene ID" value="MESCA003556"/>
</dbReference>
<evidence type="ECO:0000256" key="7">
    <source>
        <dbReference type="ARBA" id="ARBA00022723"/>
    </source>
</evidence>
<dbReference type="Proteomes" id="UP000015102">
    <property type="component" value="Unassembled WGS sequence"/>
</dbReference>
<dbReference type="PANTHER" id="PTHR10468:SF0">
    <property type="entry name" value="ALPHA-1,3-MANNOSYL-GLYCOPROTEIN 2-BETA-N-ACETYLGLUCOSAMINYLTRANSFERASE"/>
    <property type="match status" value="1"/>
</dbReference>
<keyword evidence="5" id="KW-0808">Transferase</keyword>
<evidence type="ECO:0000256" key="1">
    <source>
        <dbReference type="ARBA" id="ARBA00004323"/>
    </source>
</evidence>
<dbReference type="PANTHER" id="PTHR10468">
    <property type="entry name" value="PROTEIN O-LINKED-MANNOSE BETA-1,2-N-ACETYLGLUCOSAMINYLTRANSFERASE 1/ALPHA-1,3-MANNOSYL-GLYCOPROTEIN 2-BETA-N-ACETYLGLUCOSAMINYLTRANSFERASE"/>
    <property type="match status" value="1"/>
</dbReference>
<evidence type="ECO:0000256" key="4">
    <source>
        <dbReference type="ARBA" id="ARBA00022676"/>
    </source>
</evidence>